<evidence type="ECO:0000313" key="20">
    <source>
        <dbReference type="Proteomes" id="UP000053268"/>
    </source>
</evidence>
<dbReference type="InterPro" id="IPR001882">
    <property type="entry name" value="Biotin_BS"/>
</dbReference>
<dbReference type="SUPFAM" id="SSF52440">
    <property type="entry name" value="PreATP-grasp domain"/>
    <property type="match status" value="1"/>
</dbReference>
<feature type="domain" description="ATP-grasp" evidence="17">
    <location>
        <begin position="264"/>
        <end position="456"/>
    </location>
</feature>
<comment type="cofactor">
    <cofactor evidence="1">
        <name>biotin</name>
        <dbReference type="ChEBI" id="CHEBI:57586"/>
    </cofactor>
</comment>
<dbReference type="InterPro" id="IPR000089">
    <property type="entry name" value="Biotin_lipoyl"/>
</dbReference>
<name>A0A194PSJ5_PAPXU</name>
<dbReference type="GO" id="GO:0005524">
    <property type="term" value="F:ATP binding"/>
    <property type="evidence" value="ECO:0007669"/>
    <property type="project" value="UniProtKB-UniRule"/>
</dbReference>
<keyword evidence="11" id="KW-0511">Multifunctional enzyme</keyword>
<dbReference type="Pfam" id="PF00364">
    <property type="entry name" value="Biotin_lipoyl"/>
    <property type="match status" value="2"/>
</dbReference>
<evidence type="ECO:0000256" key="5">
    <source>
        <dbReference type="ARBA" id="ARBA00022741"/>
    </source>
</evidence>
<dbReference type="AlphaFoldDB" id="A0A194PSJ5"/>
<evidence type="ECO:0000256" key="11">
    <source>
        <dbReference type="ARBA" id="ARBA00023268"/>
    </source>
</evidence>
<keyword evidence="20" id="KW-1185">Reference proteome</keyword>
<feature type="domain" description="Lipoyl-binding" evidence="16">
    <location>
        <begin position="782"/>
        <end position="856"/>
    </location>
</feature>
<dbReference type="FunFam" id="3.40.50.20:FF:000005">
    <property type="entry name" value="acetyl-CoA carboxylase isoform X2"/>
    <property type="match status" value="1"/>
</dbReference>
<evidence type="ECO:0000256" key="7">
    <source>
        <dbReference type="ARBA" id="ARBA00022840"/>
    </source>
</evidence>
<dbReference type="GO" id="GO:0046872">
    <property type="term" value="F:metal ion binding"/>
    <property type="evidence" value="ECO:0007669"/>
    <property type="project" value="InterPro"/>
</dbReference>
<evidence type="ECO:0000313" key="19">
    <source>
        <dbReference type="EMBL" id="KPI96282.1"/>
    </source>
</evidence>
<evidence type="ECO:0000256" key="12">
    <source>
        <dbReference type="ARBA" id="ARBA00048065"/>
    </source>
</evidence>
<dbReference type="InterPro" id="IPR049076">
    <property type="entry name" value="ACCA"/>
</dbReference>
<evidence type="ECO:0000256" key="8">
    <source>
        <dbReference type="ARBA" id="ARBA00023098"/>
    </source>
</evidence>
<feature type="domain" description="Lipoyl-binding" evidence="16">
    <location>
        <begin position="676"/>
        <end position="750"/>
    </location>
</feature>
<evidence type="ECO:0000256" key="3">
    <source>
        <dbReference type="ARBA" id="ARBA00022516"/>
    </source>
</evidence>
<dbReference type="InterPro" id="IPR011054">
    <property type="entry name" value="Rudment_hybrid_motif"/>
</dbReference>
<dbReference type="InterPro" id="IPR011053">
    <property type="entry name" value="Single_hybrid_motif"/>
</dbReference>
<dbReference type="GO" id="GO:0004075">
    <property type="term" value="F:biotin carboxylase activity"/>
    <property type="evidence" value="ECO:0007669"/>
    <property type="project" value="UniProtKB-EC"/>
</dbReference>
<dbReference type="InterPro" id="IPR049074">
    <property type="entry name" value="ACCA_BT"/>
</dbReference>
<organism evidence="19 20">
    <name type="scientific">Papilio xuthus</name>
    <name type="common">Asian swallowtail butterfly</name>
    <dbReference type="NCBI Taxonomy" id="66420"/>
    <lineage>
        <taxon>Eukaryota</taxon>
        <taxon>Metazoa</taxon>
        <taxon>Ecdysozoa</taxon>
        <taxon>Arthropoda</taxon>
        <taxon>Hexapoda</taxon>
        <taxon>Insecta</taxon>
        <taxon>Pterygota</taxon>
        <taxon>Neoptera</taxon>
        <taxon>Endopterygota</taxon>
        <taxon>Lepidoptera</taxon>
        <taxon>Glossata</taxon>
        <taxon>Ditrysia</taxon>
        <taxon>Papilionoidea</taxon>
        <taxon>Papilionidae</taxon>
        <taxon>Papilioninae</taxon>
        <taxon>Papilio</taxon>
    </lineage>
</organism>
<dbReference type="Gene3D" id="3.90.1770.10">
    <property type="entry name" value="PreATP-grasp domain"/>
    <property type="match status" value="1"/>
</dbReference>
<dbReference type="GO" id="GO:0005739">
    <property type="term" value="C:mitochondrion"/>
    <property type="evidence" value="ECO:0007669"/>
    <property type="project" value="TreeGrafter"/>
</dbReference>
<dbReference type="InterPro" id="IPR011764">
    <property type="entry name" value="Biotin_carboxylation_dom"/>
</dbReference>
<comment type="catalytic activity">
    <reaction evidence="13">
        <text>N(6)-biotinyl-L-lysyl-[protein] + hydrogencarbonate + ATP = N(6)-carboxybiotinyl-L-lysyl-[protein] + ADP + phosphate + H(+)</text>
        <dbReference type="Rhea" id="RHEA:13501"/>
        <dbReference type="Rhea" id="RHEA-COMP:10505"/>
        <dbReference type="Rhea" id="RHEA-COMP:10506"/>
        <dbReference type="ChEBI" id="CHEBI:15378"/>
        <dbReference type="ChEBI" id="CHEBI:17544"/>
        <dbReference type="ChEBI" id="CHEBI:30616"/>
        <dbReference type="ChEBI" id="CHEBI:43474"/>
        <dbReference type="ChEBI" id="CHEBI:83144"/>
        <dbReference type="ChEBI" id="CHEBI:83145"/>
        <dbReference type="ChEBI" id="CHEBI:456216"/>
        <dbReference type="EC" id="6.3.4.14"/>
    </reaction>
</comment>
<dbReference type="GO" id="GO:0006633">
    <property type="term" value="P:fatty acid biosynthetic process"/>
    <property type="evidence" value="ECO:0007669"/>
    <property type="project" value="UniProtKB-KW"/>
</dbReference>
<dbReference type="InterPro" id="IPR011761">
    <property type="entry name" value="ATP-grasp"/>
</dbReference>
<keyword evidence="3" id="KW-0444">Lipid biosynthesis</keyword>
<dbReference type="Pfam" id="PF21385">
    <property type="entry name" value="ACCA_BT"/>
    <property type="match status" value="2"/>
</dbReference>
<sequence>MLKRRTSKRFVLGDTTAEDPSTWEQDEATDVMPSDLVQKFQMTLQTEPVLDGEDSSHGANQDTKLLRPPNTATLQPSMSQGTVIHSHRFQEKDFTVATPEEFVRRFQGTKPINKVLIANNGIGAVKCMRSIRRWSYEMFRNERAVRFVVMVTPEDLKANAEYIKMADHYVPVPGGSNNNNYANVELIVDIAVRTQVQAVWAGWGHASENPKLPELLHRAGVVFIGPPEKAMWALGDKIASSIVAQTADIPTLPWSGSDLKAQYNSKKIKISSELFGKGCVSTPEQGLQAANKIGFPVMIKASEGGGGKGIRKVENPDDFGNMFRQVQAEVPGSPIFVMKLAKSARHLEVQLLADQYGNAISLFGRDCSIQRRHQKIIEEAPAAVARPEVFIEMEKAAVRLAKMVGYVSAGTVEYLYEQATGAYYFLELNPRLQVEHPCTEMVADVNLPAAQLQIAMGLPLYQIKDIRLLYGESPWGMSQISFDEPKQRPSPWGHVIAARITSENPDEALKELSIRGDFRTTVEYLITLLETPAFQENYIDTSWLDALIAERVQSEKPDVMLGVICGSILIADSIITTHFQEFKSALEKGQIQASGQLSNCVEVELIHSGHKYRVQATKSGPTSYFLAMNGSFKELEVHKLTDGGTLLSMDGASYTTYLKDEVDKYRIVIGNQTVVFEKEKDPSKLRAPSAGKLINTLVEDGGHVDKGQPYAEIEVMKMVMTLMAPEAGKVTWTLRPGAVLDMGALIGTLGTLLSMDGASYTTYLKDEVDKYRIVIGNQTVVFEKEKDPSKLRAPSAGKLINTLVEDGGHVDKGQPYAEIEVMKMVMTLMAPEAGKVTWTLRPGAVLDMGALIGTLARRPIHLVTTAQPYKGQFPLEDNPQLSEKPHHAHTKFRAILENTLSGYCLPEPYNTPRLREVVEKFMQSLRDPSLPLLELQEVLSSTSGRIPVAVEKKVRKLMALYERNITSVLAQFPSQQIASVIDHHAASLAKRADRDVFFMSTQALVVLVQRYRNGIRGRMKAAVHDLLKQYYQVESNFQLGSYDKCVMALRDRYKDDMQAVANIIFSHNQVAKKNLLVTLLIDHLWSNEPGLTDELAATLNELTSLHRAEHSRVALRARQVRTYVRVRVRVRVHLHLYVRVLIAAHQPAYELRHNQMESIFLSAVDMYGHDFHPENLQKLILSETSIFDILHDFFYHTNAAVCISNILQHLFNTTFR</sequence>
<dbReference type="PROSITE" id="PS00867">
    <property type="entry name" value="CPSASE_2"/>
    <property type="match status" value="1"/>
</dbReference>
<dbReference type="Gene3D" id="3.40.50.20">
    <property type="match status" value="1"/>
</dbReference>
<reference evidence="19 20" key="1">
    <citation type="journal article" date="2015" name="Nat. Commun.">
        <title>Outbred genome sequencing and CRISPR/Cas9 gene editing in butterflies.</title>
        <authorList>
            <person name="Li X."/>
            <person name="Fan D."/>
            <person name="Zhang W."/>
            <person name="Liu G."/>
            <person name="Zhang L."/>
            <person name="Zhao L."/>
            <person name="Fang X."/>
            <person name="Chen L."/>
            <person name="Dong Y."/>
            <person name="Chen Y."/>
            <person name="Ding Y."/>
            <person name="Zhao R."/>
            <person name="Feng M."/>
            <person name="Zhu Y."/>
            <person name="Feng Y."/>
            <person name="Jiang X."/>
            <person name="Zhu D."/>
            <person name="Xiang H."/>
            <person name="Feng X."/>
            <person name="Li S."/>
            <person name="Wang J."/>
            <person name="Zhang G."/>
            <person name="Kronforst M.R."/>
            <person name="Wang W."/>
        </authorList>
    </citation>
    <scope>NUCLEOTIDE SEQUENCE [LARGE SCALE GENOMIC DNA]</scope>
    <source>
        <strain evidence="19">Ya'a_city_454_Px</strain>
        <tissue evidence="19">Whole body</tissue>
    </source>
</reference>
<evidence type="ECO:0000256" key="14">
    <source>
        <dbReference type="PROSITE-ProRule" id="PRU00409"/>
    </source>
</evidence>
<dbReference type="Gene3D" id="2.40.50.100">
    <property type="match status" value="2"/>
</dbReference>
<dbReference type="FunFam" id="3.30.1490.20:FF:000003">
    <property type="entry name" value="acetyl-CoA carboxylase isoform X1"/>
    <property type="match status" value="1"/>
</dbReference>
<dbReference type="SUPFAM" id="SSF51230">
    <property type="entry name" value="Single hybrid motif"/>
    <property type="match status" value="2"/>
</dbReference>
<feature type="region of interest" description="Disordered" evidence="15">
    <location>
        <begin position="47"/>
        <end position="77"/>
    </location>
</feature>
<dbReference type="STRING" id="66420.A0A194PSJ5"/>
<evidence type="ECO:0000256" key="9">
    <source>
        <dbReference type="ARBA" id="ARBA00023160"/>
    </source>
</evidence>
<dbReference type="PROSITE" id="PS50968">
    <property type="entry name" value="BIOTINYL_LIPOYL"/>
    <property type="match status" value="2"/>
</dbReference>
<keyword evidence="5 14" id="KW-0547">Nucleotide-binding</keyword>
<dbReference type="FunFam" id="3.90.1770.10:FF:000001">
    <property type="entry name" value="acetyl-CoA carboxylase 1"/>
    <property type="match status" value="1"/>
</dbReference>
<dbReference type="SUPFAM" id="SSF56059">
    <property type="entry name" value="Glutathione synthetase ATP-binding domain-like"/>
    <property type="match status" value="1"/>
</dbReference>
<dbReference type="Gene3D" id="3.30.1490.20">
    <property type="entry name" value="ATP-grasp fold, A domain"/>
    <property type="match status" value="1"/>
</dbReference>
<feature type="region of interest" description="Disordered" evidence="15">
    <location>
        <begin position="1"/>
        <end position="27"/>
    </location>
</feature>
<evidence type="ECO:0000256" key="6">
    <source>
        <dbReference type="ARBA" id="ARBA00022832"/>
    </source>
</evidence>
<dbReference type="SUPFAM" id="SSF51246">
    <property type="entry name" value="Rudiment single hybrid motif"/>
    <property type="match status" value="1"/>
</dbReference>
<dbReference type="Pfam" id="PF08326">
    <property type="entry name" value="ACC_central"/>
    <property type="match status" value="2"/>
</dbReference>
<dbReference type="PROSITE" id="PS50979">
    <property type="entry name" value="BC"/>
    <property type="match status" value="1"/>
</dbReference>
<keyword evidence="8" id="KW-0443">Lipid metabolism</keyword>
<evidence type="ECO:0000259" key="18">
    <source>
        <dbReference type="PROSITE" id="PS50979"/>
    </source>
</evidence>
<dbReference type="PANTHER" id="PTHR45728">
    <property type="entry name" value="ACETYL-COA CARBOXYLASE, ISOFORM A"/>
    <property type="match status" value="1"/>
</dbReference>
<keyword evidence="4" id="KW-0436">Ligase</keyword>
<keyword evidence="10" id="KW-0092">Biotin</keyword>
<comment type="catalytic activity">
    <reaction evidence="12">
        <text>hydrogencarbonate + acetyl-CoA + ATP = malonyl-CoA + ADP + phosphate + H(+)</text>
        <dbReference type="Rhea" id="RHEA:11308"/>
        <dbReference type="ChEBI" id="CHEBI:15378"/>
        <dbReference type="ChEBI" id="CHEBI:17544"/>
        <dbReference type="ChEBI" id="CHEBI:30616"/>
        <dbReference type="ChEBI" id="CHEBI:43474"/>
        <dbReference type="ChEBI" id="CHEBI:57288"/>
        <dbReference type="ChEBI" id="CHEBI:57384"/>
        <dbReference type="ChEBI" id="CHEBI:456216"/>
        <dbReference type="EC" id="6.4.1.2"/>
    </reaction>
</comment>
<dbReference type="InterPro" id="IPR016185">
    <property type="entry name" value="PreATP-grasp_dom_sf"/>
</dbReference>
<protein>
    <submittedName>
        <fullName evidence="19">Acetyl-CoA carboxylase 1</fullName>
    </submittedName>
</protein>
<dbReference type="Pfam" id="PF02786">
    <property type="entry name" value="CPSase_L_D2"/>
    <property type="match status" value="1"/>
</dbReference>
<evidence type="ECO:0000256" key="15">
    <source>
        <dbReference type="SAM" id="MobiDB-lite"/>
    </source>
</evidence>
<dbReference type="Gene3D" id="3.30.470.20">
    <property type="entry name" value="ATP-grasp fold, B domain"/>
    <property type="match status" value="2"/>
</dbReference>
<dbReference type="PANTHER" id="PTHR45728:SF3">
    <property type="entry name" value="ACETYL-COA CARBOXYLASE"/>
    <property type="match status" value="1"/>
</dbReference>
<feature type="domain" description="Biotin carboxylation" evidence="18">
    <location>
        <begin position="111"/>
        <end position="549"/>
    </location>
</feature>
<evidence type="ECO:0000256" key="4">
    <source>
        <dbReference type="ARBA" id="ARBA00022598"/>
    </source>
</evidence>
<dbReference type="InterPro" id="IPR005481">
    <property type="entry name" value="BC-like_N"/>
</dbReference>
<evidence type="ECO:0000256" key="2">
    <source>
        <dbReference type="ARBA" id="ARBA00004956"/>
    </source>
</evidence>
<proteinExistence type="predicted"/>
<dbReference type="Proteomes" id="UP000053268">
    <property type="component" value="Unassembled WGS sequence"/>
</dbReference>
<evidence type="ECO:0000259" key="16">
    <source>
        <dbReference type="PROSITE" id="PS50968"/>
    </source>
</evidence>
<evidence type="ECO:0000256" key="1">
    <source>
        <dbReference type="ARBA" id="ARBA00001953"/>
    </source>
</evidence>
<keyword evidence="6" id="KW-0276">Fatty acid metabolism</keyword>
<evidence type="ECO:0000256" key="10">
    <source>
        <dbReference type="ARBA" id="ARBA00023267"/>
    </source>
</evidence>
<keyword evidence="7 14" id="KW-0067">ATP-binding</keyword>
<dbReference type="InterPro" id="IPR013815">
    <property type="entry name" value="ATP_grasp_subdomain_1"/>
</dbReference>
<dbReference type="PROSITE" id="PS50975">
    <property type="entry name" value="ATP_GRASP"/>
    <property type="match status" value="1"/>
</dbReference>
<dbReference type="InterPro" id="IPR013537">
    <property type="entry name" value="AcCoA_COase_cen"/>
</dbReference>
<evidence type="ECO:0000259" key="17">
    <source>
        <dbReference type="PROSITE" id="PS50975"/>
    </source>
</evidence>
<dbReference type="CDD" id="cd06850">
    <property type="entry name" value="biotinyl_domain"/>
    <property type="match status" value="2"/>
</dbReference>
<dbReference type="FunFam" id="2.40.50.100:FF:000005">
    <property type="entry name" value="Acetyl-CoA carboxylase 1"/>
    <property type="match status" value="2"/>
</dbReference>
<keyword evidence="9" id="KW-0275">Fatty acid biosynthesis</keyword>
<dbReference type="PROSITE" id="PS00866">
    <property type="entry name" value="CPSASE_1"/>
    <property type="match status" value="1"/>
</dbReference>
<comment type="pathway">
    <text evidence="2">Lipid metabolism; malonyl-CoA biosynthesis; malonyl-CoA from acetyl-CoA: step 1/1.</text>
</comment>
<dbReference type="EMBL" id="KQ459593">
    <property type="protein sequence ID" value="KPI96282.1"/>
    <property type="molecule type" value="Genomic_DNA"/>
</dbReference>
<accession>A0A194PSJ5</accession>
<dbReference type="PROSITE" id="PS00188">
    <property type="entry name" value="BIOTIN"/>
    <property type="match status" value="2"/>
</dbReference>
<gene>
    <name evidence="19" type="ORF">RR46_12312</name>
</gene>
<evidence type="ECO:0000256" key="13">
    <source>
        <dbReference type="ARBA" id="ARBA00048600"/>
    </source>
</evidence>
<dbReference type="GO" id="GO:0003989">
    <property type="term" value="F:acetyl-CoA carboxylase activity"/>
    <property type="evidence" value="ECO:0007669"/>
    <property type="project" value="UniProtKB-EC"/>
</dbReference>
<dbReference type="Pfam" id="PF00289">
    <property type="entry name" value="Biotin_carb_N"/>
    <property type="match status" value="1"/>
</dbReference>
<dbReference type="InterPro" id="IPR005479">
    <property type="entry name" value="CPAse_ATP-bd"/>
</dbReference>